<protein>
    <submittedName>
        <fullName evidence="1">Uncharacterized protein</fullName>
    </submittedName>
</protein>
<keyword evidence="1" id="KW-0542">Nucleomorph</keyword>
<evidence type="ECO:0000313" key="2">
    <source>
        <dbReference type="Proteomes" id="UP000243670"/>
    </source>
</evidence>
<geneLocation type="nucleomorph" evidence="1"/>
<dbReference type="AlphaFoldDB" id="A0A060D7R5"/>
<sequence>MKSLMKMNKNNYKIEKNNIKNYELFNMKKNMYYLNISKIGFYNYNLFTIEDKNSGLLISNTKTNKPHNQYISFFVPFLIKKEKNENFPLFWVNISKKIVSGNLRLKLIIFNDKIFVNKKINERTLWIEKESFFEIKFFNNKIHIKEVNLKKH</sequence>
<proteinExistence type="predicted"/>
<dbReference type="Proteomes" id="UP000243670">
    <property type="component" value="Nucleomorph 3"/>
</dbReference>
<gene>
    <name evidence="1" type="ORF">M951_chr397</name>
</gene>
<reference evidence="1 2" key="1">
    <citation type="journal article" date="2014" name="BMC Genomics">
        <title>Nucleomorph and plastid genome sequences of the chlorarachniophyte Lotharella oceanica: convergent reductive evolution and frequent recombination in nucleomorph-bearing algae.</title>
        <authorList>
            <person name="Tanifuji G."/>
            <person name="Onodera N.T."/>
            <person name="Brown M.W."/>
            <person name="Curtis B.A."/>
            <person name="Roger A.J."/>
            <person name="Ka-Shu Wong G."/>
            <person name="Melkonian M."/>
            <person name="Archibald J.M."/>
        </authorList>
    </citation>
    <scope>NUCLEOTIDE SEQUENCE [LARGE SCALE GENOMIC DNA]</scope>
    <source>
        <strain evidence="1 2">CCMP622</strain>
    </source>
</reference>
<dbReference type="EMBL" id="CP006629">
    <property type="protein sequence ID" value="AIB10001.1"/>
    <property type="molecule type" value="Genomic_DNA"/>
</dbReference>
<organism evidence="1 2">
    <name type="scientific">Lotharella oceanica</name>
    <dbReference type="NCBI Taxonomy" id="641309"/>
    <lineage>
        <taxon>Eukaryota</taxon>
        <taxon>Sar</taxon>
        <taxon>Rhizaria</taxon>
        <taxon>Cercozoa</taxon>
        <taxon>Chlorarachniophyceae</taxon>
        <taxon>Lotharella</taxon>
    </lineage>
</organism>
<name>A0A060D7R5_9EUKA</name>
<accession>A0A060D7R5</accession>
<evidence type="ECO:0000313" key="1">
    <source>
        <dbReference type="EMBL" id="AIB10001.1"/>
    </source>
</evidence>